<reference evidence="2" key="2">
    <citation type="submission" date="2008-12" db="EMBL/GenBank/DDBJ databases">
        <title>Annotation of Streptomyces roseosporus strain NRRL 15998.</title>
        <authorList>
            <consortium name="The Broad Institute Genome Sequencing Platform"/>
            <consortium name="Broad Institute Microbial Sequencing Center"/>
            <person name="Fischbach M."/>
            <person name="Ward D."/>
            <person name="Young S."/>
            <person name="Kodira C.D."/>
            <person name="Zeng Q."/>
            <person name="Koehrsen M."/>
            <person name="Godfrey P."/>
            <person name="Alvarado L."/>
            <person name="Berlin A.M."/>
            <person name="Borenstein D."/>
            <person name="Chen Z."/>
            <person name="Engels R."/>
            <person name="Freedman E."/>
            <person name="Gellesch M."/>
            <person name="Goldberg J."/>
            <person name="Griggs A."/>
            <person name="Gujja S."/>
            <person name="Heiman D.I."/>
            <person name="Hepburn T.A."/>
            <person name="Howarth C."/>
            <person name="Jen D."/>
            <person name="Larson L."/>
            <person name="Lewis B."/>
            <person name="Mehta T."/>
            <person name="Park D."/>
            <person name="Pearson M."/>
            <person name="Roberts A."/>
            <person name="Saif S."/>
            <person name="Shea T.D."/>
            <person name="Shenoy N."/>
            <person name="Sisk P."/>
            <person name="Stolte C."/>
            <person name="Sykes S.N."/>
            <person name="Walk T."/>
            <person name="White J."/>
            <person name="Yandava C."/>
            <person name="Straight P."/>
            <person name="Clardy J."/>
            <person name="Hung D."/>
            <person name="Kolter R."/>
            <person name="Mekalanos J."/>
            <person name="Walker S."/>
            <person name="Walsh C.T."/>
            <person name="Wieland B.L.C."/>
            <person name="Ilzarbe M."/>
            <person name="Galagan J."/>
            <person name="Nusbaum C."/>
            <person name="Birren B."/>
        </authorList>
    </citation>
    <scope>NUCLEOTIDE SEQUENCE [LARGE SCALE GENOMIC DNA]</scope>
    <source>
        <strain evidence="2">NRRL 15998</strain>
    </source>
</reference>
<sequence length="286" mass="30766">MMHRCTTLDGCRVSENRWRDEPPAPFRTEVGDQVGKQVWRAVVAGGAAAAFAAVAAAPAGAAEGGASFSRVQVNGGRPIVIGTTNEVMAPASFRMTTTKQGKWPAVFLYRSGGDRLWHAIETDDCVKVGPGVCDITERMYFQPSEYDMRNSEAGAWKVGAEVYFKDGSGDSDDKGMTVHVQRNSRLTVNASPEPVAKGRTITVTGKVTRANWETRKYAAYGGRHVSLQFKPSGSASYSTVKKVYADGSGNLKTTVKASKTGTWRWVYYGNTTTGASKSSGDNVVVK</sequence>
<evidence type="ECO:0000313" key="1">
    <source>
        <dbReference type="EMBL" id="EFE74292.2"/>
    </source>
</evidence>
<dbReference type="EMBL" id="DS999644">
    <property type="protein sequence ID" value="EFE74292.2"/>
    <property type="molecule type" value="Genomic_DNA"/>
</dbReference>
<name>D6AAV7_STRFL</name>
<gene>
    <name evidence="1" type="ORF">SSGG_01658</name>
</gene>
<reference evidence="2" key="1">
    <citation type="submission" date="2008-10" db="EMBL/GenBank/DDBJ databases">
        <authorList>
            <person name="Molnar K."/>
        </authorList>
    </citation>
    <scope>NUCLEOTIDE SEQUENCE [LARGE SCALE GENOMIC DNA]</scope>
    <source>
        <strain evidence="2">NRRL 15998</strain>
    </source>
</reference>
<dbReference type="AlphaFoldDB" id="D6AAV7"/>
<proteinExistence type="predicted"/>
<dbReference type="Proteomes" id="UP000003986">
    <property type="component" value="Unassembled WGS sequence"/>
</dbReference>
<organism evidence="1 2">
    <name type="scientific">Streptomyces filamentosus NRRL 15998</name>
    <dbReference type="NCBI Taxonomy" id="457431"/>
    <lineage>
        <taxon>Bacteria</taxon>
        <taxon>Bacillati</taxon>
        <taxon>Actinomycetota</taxon>
        <taxon>Actinomycetes</taxon>
        <taxon>Kitasatosporales</taxon>
        <taxon>Streptomycetaceae</taxon>
        <taxon>Streptomyces</taxon>
    </lineage>
</organism>
<evidence type="ECO:0000313" key="2">
    <source>
        <dbReference type="Proteomes" id="UP000003986"/>
    </source>
</evidence>
<evidence type="ECO:0008006" key="3">
    <source>
        <dbReference type="Google" id="ProtNLM"/>
    </source>
</evidence>
<accession>D6AAV7</accession>
<protein>
    <recommendedName>
        <fullName evidence="3">Calcium-binding protein</fullName>
    </recommendedName>
</protein>